<dbReference type="SMART" id="SM00360">
    <property type="entry name" value="RRM"/>
    <property type="match status" value="1"/>
</dbReference>
<dbReference type="GO" id="GO:0006406">
    <property type="term" value="P:mRNA export from nucleus"/>
    <property type="evidence" value="ECO:0007669"/>
    <property type="project" value="TreeGrafter"/>
</dbReference>
<evidence type="ECO:0000313" key="6">
    <source>
        <dbReference type="Proteomes" id="UP001209540"/>
    </source>
</evidence>
<feature type="compositionally biased region" description="Gly residues" evidence="3">
    <location>
        <begin position="114"/>
        <end position="125"/>
    </location>
</feature>
<reference evidence="5" key="1">
    <citation type="journal article" date="2022" name="IScience">
        <title>Evolution of zygomycete secretomes and the origins of terrestrial fungal ecologies.</title>
        <authorList>
            <person name="Chang Y."/>
            <person name="Wang Y."/>
            <person name="Mondo S."/>
            <person name="Ahrendt S."/>
            <person name="Andreopoulos W."/>
            <person name="Barry K."/>
            <person name="Beard J."/>
            <person name="Benny G.L."/>
            <person name="Blankenship S."/>
            <person name="Bonito G."/>
            <person name="Cuomo C."/>
            <person name="Desiro A."/>
            <person name="Gervers K.A."/>
            <person name="Hundley H."/>
            <person name="Kuo A."/>
            <person name="LaButti K."/>
            <person name="Lang B.F."/>
            <person name="Lipzen A."/>
            <person name="O'Donnell K."/>
            <person name="Pangilinan J."/>
            <person name="Reynolds N."/>
            <person name="Sandor L."/>
            <person name="Smith M.E."/>
            <person name="Tsang A."/>
            <person name="Grigoriev I.V."/>
            <person name="Stajich J.E."/>
            <person name="Spatafora J.W."/>
        </authorList>
    </citation>
    <scope>NUCLEOTIDE SEQUENCE</scope>
    <source>
        <strain evidence="5">RSA 2281</strain>
    </source>
</reference>
<evidence type="ECO:0000256" key="2">
    <source>
        <dbReference type="PROSITE-ProRule" id="PRU00176"/>
    </source>
</evidence>
<dbReference type="Pfam" id="PF13865">
    <property type="entry name" value="FoP_duplication"/>
    <property type="match status" value="1"/>
</dbReference>
<proteinExistence type="predicted"/>
<dbReference type="InterPro" id="IPR000504">
    <property type="entry name" value="RRM_dom"/>
</dbReference>
<dbReference type="SUPFAM" id="SSF54928">
    <property type="entry name" value="RNA-binding domain, RBD"/>
    <property type="match status" value="1"/>
</dbReference>
<organism evidence="5 6">
    <name type="scientific">Phascolomyces articulosus</name>
    <dbReference type="NCBI Taxonomy" id="60185"/>
    <lineage>
        <taxon>Eukaryota</taxon>
        <taxon>Fungi</taxon>
        <taxon>Fungi incertae sedis</taxon>
        <taxon>Mucoromycota</taxon>
        <taxon>Mucoromycotina</taxon>
        <taxon>Mucoromycetes</taxon>
        <taxon>Mucorales</taxon>
        <taxon>Lichtheimiaceae</taxon>
        <taxon>Phascolomyces</taxon>
    </lineage>
</organism>
<dbReference type="PANTHER" id="PTHR19965:SF35">
    <property type="entry name" value="RNA ANNEALING PROTEIN YRA1"/>
    <property type="match status" value="1"/>
</dbReference>
<keyword evidence="6" id="KW-1185">Reference proteome</keyword>
<sequence>MSSLDKALDDVIKDNRKNNRRGRSDQKPRRQQSNFGSSSGGIRKRTTGPRNNGGGGGPIASKIIRTVQVRGGSGGGGSRFGGRGNVNKQWAHDKFDDRDGGFGGRSSIASRLGGRAGASSGGQGGRQNDNREIKIENLHYNVVEKDLQDLFEMVGRIEKTRIIFDRSGRSTGTAHVKFTRRADAEAAIEKYNNVELDGQAMTIEMAVERRGGGGNSGSGGGRFTASNNRGGGGRRGGNSGGRDRRNNNDGGANKKRSEADLDNEMDAYMNTTTENGGDDNQMVID</sequence>
<feature type="compositionally biased region" description="Gly residues" evidence="3">
    <location>
        <begin position="229"/>
        <end position="240"/>
    </location>
</feature>
<dbReference type="GO" id="GO:0003729">
    <property type="term" value="F:mRNA binding"/>
    <property type="evidence" value="ECO:0007669"/>
    <property type="project" value="TreeGrafter"/>
</dbReference>
<keyword evidence="1 2" id="KW-0694">RNA-binding</keyword>
<feature type="compositionally biased region" description="Basic and acidic residues" evidence="3">
    <location>
        <begin position="1"/>
        <end position="28"/>
    </location>
</feature>
<reference evidence="5" key="2">
    <citation type="submission" date="2023-02" db="EMBL/GenBank/DDBJ databases">
        <authorList>
            <consortium name="DOE Joint Genome Institute"/>
            <person name="Mondo S.J."/>
            <person name="Chang Y."/>
            <person name="Wang Y."/>
            <person name="Ahrendt S."/>
            <person name="Andreopoulos W."/>
            <person name="Barry K."/>
            <person name="Beard J."/>
            <person name="Benny G.L."/>
            <person name="Blankenship S."/>
            <person name="Bonito G."/>
            <person name="Cuomo C."/>
            <person name="Desiro A."/>
            <person name="Gervers K.A."/>
            <person name="Hundley H."/>
            <person name="Kuo A."/>
            <person name="LaButti K."/>
            <person name="Lang B.F."/>
            <person name="Lipzen A."/>
            <person name="O'Donnell K."/>
            <person name="Pangilinan J."/>
            <person name="Reynolds N."/>
            <person name="Sandor L."/>
            <person name="Smith M.W."/>
            <person name="Tsang A."/>
            <person name="Grigoriev I.V."/>
            <person name="Stajich J.E."/>
            <person name="Spatafora J.W."/>
        </authorList>
    </citation>
    <scope>NUCLEOTIDE SEQUENCE</scope>
    <source>
        <strain evidence="5">RSA 2281</strain>
    </source>
</reference>
<dbReference type="InterPro" id="IPR051229">
    <property type="entry name" value="ALYREF_mRNA_export"/>
</dbReference>
<evidence type="ECO:0000259" key="4">
    <source>
        <dbReference type="PROSITE" id="PS50102"/>
    </source>
</evidence>
<dbReference type="PROSITE" id="PS50102">
    <property type="entry name" value="RRM"/>
    <property type="match status" value="1"/>
</dbReference>
<evidence type="ECO:0000256" key="3">
    <source>
        <dbReference type="SAM" id="MobiDB-lite"/>
    </source>
</evidence>
<protein>
    <recommendedName>
        <fullName evidence="4">RRM domain-containing protein</fullName>
    </recommendedName>
</protein>
<dbReference type="Gene3D" id="3.30.70.330">
    <property type="match status" value="1"/>
</dbReference>
<feature type="compositionally biased region" description="Gly residues" evidence="3">
    <location>
        <begin position="71"/>
        <end position="84"/>
    </location>
</feature>
<dbReference type="Proteomes" id="UP001209540">
    <property type="component" value="Unassembled WGS sequence"/>
</dbReference>
<dbReference type="InterPro" id="IPR025715">
    <property type="entry name" value="FoP_C"/>
</dbReference>
<dbReference type="EMBL" id="JAIXMP010000004">
    <property type="protein sequence ID" value="KAI9274724.1"/>
    <property type="molecule type" value="Genomic_DNA"/>
</dbReference>
<dbReference type="PANTHER" id="PTHR19965">
    <property type="entry name" value="RNA AND EXPORT FACTOR BINDING PROTEIN"/>
    <property type="match status" value="1"/>
</dbReference>
<gene>
    <name evidence="5" type="ORF">BDA99DRAFT_533340</name>
</gene>
<accession>A0AAD5K8T5</accession>
<feature type="compositionally biased region" description="Basic and acidic residues" evidence="3">
    <location>
        <begin position="90"/>
        <end position="100"/>
    </location>
</feature>
<dbReference type="Pfam" id="PF00076">
    <property type="entry name" value="RRM_1"/>
    <property type="match status" value="1"/>
</dbReference>
<dbReference type="GO" id="GO:0005634">
    <property type="term" value="C:nucleus"/>
    <property type="evidence" value="ECO:0007669"/>
    <property type="project" value="TreeGrafter"/>
</dbReference>
<feature type="region of interest" description="Disordered" evidence="3">
    <location>
        <begin position="1"/>
        <end position="130"/>
    </location>
</feature>
<comment type="caution">
    <text evidence="5">The sequence shown here is derived from an EMBL/GenBank/DDBJ whole genome shotgun (WGS) entry which is preliminary data.</text>
</comment>
<feature type="domain" description="RRM" evidence="4">
    <location>
        <begin position="131"/>
        <end position="208"/>
    </location>
</feature>
<dbReference type="InterPro" id="IPR012677">
    <property type="entry name" value="Nucleotide-bd_a/b_plait_sf"/>
</dbReference>
<evidence type="ECO:0000256" key="1">
    <source>
        <dbReference type="ARBA" id="ARBA00022884"/>
    </source>
</evidence>
<evidence type="ECO:0000313" key="5">
    <source>
        <dbReference type="EMBL" id="KAI9274724.1"/>
    </source>
</evidence>
<feature type="region of interest" description="Disordered" evidence="3">
    <location>
        <begin position="209"/>
        <end position="262"/>
    </location>
</feature>
<dbReference type="AlphaFoldDB" id="A0AAD5K8T5"/>
<feature type="compositionally biased region" description="Gly residues" evidence="3">
    <location>
        <begin position="212"/>
        <end position="222"/>
    </location>
</feature>
<dbReference type="CDD" id="cd12418">
    <property type="entry name" value="RRM_Aly_REF_like"/>
    <property type="match status" value="1"/>
</dbReference>
<name>A0AAD5K8T5_9FUNG</name>
<dbReference type="InterPro" id="IPR035979">
    <property type="entry name" value="RBD_domain_sf"/>
</dbReference>
<dbReference type="SMART" id="SM01218">
    <property type="entry name" value="FoP_duplication"/>
    <property type="match status" value="1"/>
</dbReference>